<feature type="domain" description="Penicillin-binding protein transpeptidase" evidence="10">
    <location>
        <begin position="369"/>
        <end position="671"/>
    </location>
</feature>
<keyword evidence="2" id="KW-0645">Protease</keyword>
<dbReference type="InterPro" id="IPR012338">
    <property type="entry name" value="Beta-lactam/transpept-like"/>
</dbReference>
<reference evidence="13" key="1">
    <citation type="submission" date="2017-04" db="EMBL/GenBank/DDBJ databases">
        <authorList>
            <person name="Varghese N."/>
            <person name="Submissions S."/>
        </authorList>
    </citation>
    <scope>NUCLEOTIDE SEQUENCE [LARGE SCALE GENOMIC DNA]</scope>
    <source>
        <strain evidence="13">VKM Ac-2510</strain>
    </source>
</reference>
<keyword evidence="1 12" id="KW-0121">Carboxypeptidase</keyword>
<keyword evidence="5" id="KW-0378">Hydrolase</keyword>
<comment type="catalytic activity">
    <reaction evidence="7">
        <text>Preferential cleavage: (Ac)2-L-Lys-D-Ala-|-D-Ala. Also transpeptidation of peptidyl-alanyl moieties that are N-acyl substituents of D-alanine.</text>
        <dbReference type="EC" id="3.4.16.4"/>
    </reaction>
</comment>
<name>A0A1X7KJN5_9MICO</name>
<dbReference type="AlphaFoldDB" id="A0A1X7KJN5"/>
<dbReference type="GO" id="GO:0009002">
    <property type="term" value="F:serine-type D-Ala-D-Ala carboxypeptidase activity"/>
    <property type="evidence" value="ECO:0007669"/>
    <property type="project" value="UniProtKB-EC"/>
</dbReference>
<protein>
    <submittedName>
        <fullName evidence="12">Membrane carboxypeptidase (Penicillin-binding protein)</fullName>
    </submittedName>
</protein>
<feature type="region of interest" description="Disordered" evidence="9">
    <location>
        <begin position="597"/>
        <end position="623"/>
    </location>
</feature>
<dbReference type="STRING" id="150121.SAMN06296010_2625"/>
<dbReference type="InterPro" id="IPR001460">
    <property type="entry name" value="PCN-bd_Tpept"/>
</dbReference>
<dbReference type="InterPro" id="IPR023346">
    <property type="entry name" value="Lysozyme-like_dom_sf"/>
</dbReference>
<dbReference type="GO" id="GO:0030288">
    <property type="term" value="C:outer membrane-bounded periplasmic space"/>
    <property type="evidence" value="ECO:0007669"/>
    <property type="project" value="TreeGrafter"/>
</dbReference>
<evidence type="ECO:0000256" key="5">
    <source>
        <dbReference type="ARBA" id="ARBA00022801"/>
    </source>
</evidence>
<feature type="domain" description="Glycosyl transferase family 51" evidence="11">
    <location>
        <begin position="72"/>
        <end position="263"/>
    </location>
</feature>
<keyword evidence="13" id="KW-1185">Reference proteome</keyword>
<dbReference type="PANTHER" id="PTHR32282">
    <property type="entry name" value="BINDING PROTEIN TRANSPEPTIDASE, PUTATIVE-RELATED"/>
    <property type="match status" value="1"/>
</dbReference>
<evidence type="ECO:0000256" key="8">
    <source>
        <dbReference type="ARBA" id="ARBA00049902"/>
    </source>
</evidence>
<dbReference type="GO" id="GO:0006508">
    <property type="term" value="P:proteolysis"/>
    <property type="evidence" value="ECO:0007669"/>
    <property type="project" value="UniProtKB-KW"/>
</dbReference>
<keyword evidence="6" id="KW-0511">Multifunctional enzyme</keyword>
<evidence type="ECO:0000256" key="7">
    <source>
        <dbReference type="ARBA" id="ARBA00034000"/>
    </source>
</evidence>
<evidence type="ECO:0000256" key="4">
    <source>
        <dbReference type="ARBA" id="ARBA00022679"/>
    </source>
</evidence>
<feature type="compositionally biased region" description="Basic and acidic residues" evidence="9">
    <location>
        <begin position="606"/>
        <end position="623"/>
    </location>
</feature>
<evidence type="ECO:0000256" key="1">
    <source>
        <dbReference type="ARBA" id="ARBA00022645"/>
    </source>
</evidence>
<dbReference type="SUPFAM" id="SSF53955">
    <property type="entry name" value="Lysozyme-like"/>
    <property type="match status" value="1"/>
</dbReference>
<dbReference type="Pfam" id="PF00905">
    <property type="entry name" value="Transpeptidase"/>
    <property type="match status" value="1"/>
</dbReference>
<evidence type="ECO:0000256" key="9">
    <source>
        <dbReference type="SAM" id="MobiDB-lite"/>
    </source>
</evidence>
<evidence type="ECO:0000313" key="12">
    <source>
        <dbReference type="EMBL" id="SMG41612.1"/>
    </source>
</evidence>
<dbReference type="GO" id="GO:0008955">
    <property type="term" value="F:peptidoglycan glycosyltransferase activity"/>
    <property type="evidence" value="ECO:0007669"/>
    <property type="project" value="UniProtKB-EC"/>
</dbReference>
<dbReference type="InterPro" id="IPR050396">
    <property type="entry name" value="Glycosyltr_51/Transpeptidase"/>
</dbReference>
<feature type="region of interest" description="Disordered" evidence="9">
    <location>
        <begin position="679"/>
        <end position="762"/>
    </location>
</feature>
<organism evidence="12 13">
    <name type="scientific">Agreia pratensis</name>
    <dbReference type="NCBI Taxonomy" id="150121"/>
    <lineage>
        <taxon>Bacteria</taxon>
        <taxon>Bacillati</taxon>
        <taxon>Actinomycetota</taxon>
        <taxon>Actinomycetes</taxon>
        <taxon>Micrococcales</taxon>
        <taxon>Microbacteriaceae</taxon>
        <taxon>Agreia</taxon>
    </lineage>
</organism>
<evidence type="ECO:0000256" key="2">
    <source>
        <dbReference type="ARBA" id="ARBA00022670"/>
    </source>
</evidence>
<gene>
    <name evidence="12" type="ORF">SAMN06296010_2625</name>
</gene>
<comment type="catalytic activity">
    <reaction evidence="8">
        <text>[GlcNAc-(1-&gt;4)-Mur2Ac(oyl-L-Ala-gamma-D-Glu-L-Lys-D-Ala-D-Ala)](n)-di-trans,octa-cis-undecaprenyl diphosphate + beta-D-GlcNAc-(1-&gt;4)-Mur2Ac(oyl-L-Ala-gamma-D-Glu-L-Lys-D-Ala-D-Ala)-di-trans,octa-cis-undecaprenyl diphosphate = [GlcNAc-(1-&gt;4)-Mur2Ac(oyl-L-Ala-gamma-D-Glu-L-Lys-D-Ala-D-Ala)](n+1)-di-trans,octa-cis-undecaprenyl diphosphate + di-trans,octa-cis-undecaprenyl diphosphate + H(+)</text>
        <dbReference type="Rhea" id="RHEA:23708"/>
        <dbReference type="Rhea" id="RHEA-COMP:9602"/>
        <dbReference type="Rhea" id="RHEA-COMP:9603"/>
        <dbReference type="ChEBI" id="CHEBI:15378"/>
        <dbReference type="ChEBI" id="CHEBI:58405"/>
        <dbReference type="ChEBI" id="CHEBI:60033"/>
        <dbReference type="ChEBI" id="CHEBI:78435"/>
        <dbReference type="EC" id="2.4.99.28"/>
    </reaction>
</comment>
<evidence type="ECO:0000313" key="13">
    <source>
        <dbReference type="Proteomes" id="UP000193244"/>
    </source>
</evidence>
<keyword evidence="3" id="KW-0328">Glycosyltransferase</keyword>
<evidence type="ECO:0000256" key="3">
    <source>
        <dbReference type="ARBA" id="ARBA00022676"/>
    </source>
</evidence>
<dbReference type="EMBL" id="FXAY01000004">
    <property type="protein sequence ID" value="SMG41612.1"/>
    <property type="molecule type" value="Genomic_DNA"/>
</dbReference>
<dbReference type="Gene3D" id="3.40.710.10">
    <property type="entry name" value="DD-peptidase/beta-lactamase superfamily"/>
    <property type="match status" value="1"/>
</dbReference>
<accession>A0A1X7KJN5</accession>
<dbReference type="Proteomes" id="UP000193244">
    <property type="component" value="Unassembled WGS sequence"/>
</dbReference>
<dbReference type="PANTHER" id="PTHR32282:SF33">
    <property type="entry name" value="PEPTIDOGLYCAN GLYCOSYLTRANSFERASE"/>
    <property type="match status" value="1"/>
</dbReference>
<evidence type="ECO:0000259" key="11">
    <source>
        <dbReference type="Pfam" id="PF00912"/>
    </source>
</evidence>
<dbReference type="Pfam" id="PF00912">
    <property type="entry name" value="Transgly"/>
    <property type="match status" value="1"/>
</dbReference>
<sequence length="762" mass="79708">MSAAKPWLKLLGASVVAGVLVTALAVPAVSLTSASVSRSVGLFEDLPSTLDIGALAQKSEIYSTNTDGTNTLLATVFDQNRQEVGWDEIAPAVKDAVVSTEDPRFYQHNGVDLTSTLRAALRNVTSGGVESGASTITMQYVKNILVQRAEALDNESDREKAYAEATDTSLDRKLSEMRLAIGLEKKYSKDQILLGYLNIANFGGSVYGIEAAANYYYGTTAAQLTVAQAASLIATVNEPNGLRIDDPDNIEANKARRDVDVLASMLKHHTITQAQYEEAVATPVTPVITEPSTGCQTAANGAAYFCDYVTWIVKNDPTFGATADERWSNFKTGGFQIYTTLNSALQANANETMTEYVPASSDELDLGSTIVTVEPGTGRILAMAQNKTYVAGDSTDPGSTSLNYNTDQGYGGSTGFQVGSTYKVFTLAEWLKQGHTLNERVNGNPQTFKRANFTNTCADVSGPDYSPSNDSGERPGTISVQTALTDSVNNAFFAMAQKLDLCQIRNDAQAMGVHRADGADLGSDLADVIGTQTIAPLTMAAAYAGIAANGVYCKPIAIDRIVDSTGAELQPPQAGCAQALDPKIAATLAYAMKGPLQSGTATASNPRDDIEHIGKTGTTDNEKDTWMIGASTKAATAVWVGNVSGDVSMTDVETNGYAGYSVRHRIWKSVMTANDEVLPGAADFPDPDDTLVYGSGSSSGSGSNSDSPTDSPTTTPTPTPTPTAPGIVPAPNPTSTPPAGGDGTDGRGGDDNSGVVPGIGGN</sequence>
<evidence type="ECO:0000256" key="6">
    <source>
        <dbReference type="ARBA" id="ARBA00023268"/>
    </source>
</evidence>
<evidence type="ECO:0000259" key="10">
    <source>
        <dbReference type="Pfam" id="PF00905"/>
    </source>
</evidence>
<dbReference type="InterPro" id="IPR001264">
    <property type="entry name" value="Glyco_trans_51"/>
</dbReference>
<feature type="compositionally biased region" description="Pro residues" evidence="9">
    <location>
        <begin position="715"/>
        <end position="736"/>
    </location>
</feature>
<dbReference type="GO" id="GO:0009252">
    <property type="term" value="P:peptidoglycan biosynthetic process"/>
    <property type="evidence" value="ECO:0007669"/>
    <property type="project" value="TreeGrafter"/>
</dbReference>
<dbReference type="GO" id="GO:0008658">
    <property type="term" value="F:penicillin binding"/>
    <property type="evidence" value="ECO:0007669"/>
    <property type="project" value="InterPro"/>
</dbReference>
<feature type="compositionally biased region" description="Low complexity" evidence="9">
    <location>
        <begin position="694"/>
        <end position="714"/>
    </location>
</feature>
<dbReference type="InterPro" id="IPR036950">
    <property type="entry name" value="PBP_transglycosylase"/>
</dbReference>
<dbReference type="SUPFAM" id="SSF56601">
    <property type="entry name" value="beta-lactamase/transpeptidase-like"/>
    <property type="match status" value="1"/>
</dbReference>
<proteinExistence type="predicted"/>
<dbReference type="Gene3D" id="1.10.3810.10">
    <property type="entry name" value="Biosynthetic peptidoglycan transglycosylase-like"/>
    <property type="match status" value="1"/>
</dbReference>
<keyword evidence="4" id="KW-0808">Transferase</keyword>